<dbReference type="RefSeq" id="WP_273379372.1">
    <property type="nucleotide sequence ID" value="NZ_PIUK01000075.1"/>
</dbReference>
<dbReference type="GO" id="GO:0006355">
    <property type="term" value="P:regulation of DNA-templated transcription"/>
    <property type="evidence" value="ECO:0007669"/>
    <property type="project" value="InterPro"/>
</dbReference>
<dbReference type="GO" id="GO:0003677">
    <property type="term" value="F:DNA binding"/>
    <property type="evidence" value="ECO:0007669"/>
    <property type="project" value="UniProtKB-KW"/>
</dbReference>
<feature type="modified residue" description="4-aspartylphosphate" evidence="7">
    <location>
        <position position="56"/>
    </location>
</feature>
<comment type="caution">
    <text evidence="10">The sequence shown here is derived from an EMBL/GenBank/DDBJ whole genome shotgun (WGS) entry which is preliminary data.</text>
</comment>
<dbReference type="SUPFAM" id="SSF46894">
    <property type="entry name" value="C-terminal effector domain of the bipartite response regulators"/>
    <property type="match status" value="1"/>
</dbReference>
<reference evidence="10" key="1">
    <citation type="submission" date="2017-11" db="EMBL/GenBank/DDBJ databases">
        <title>Three new genomes from thermophilic consortium.</title>
        <authorList>
            <person name="Quaggio R."/>
            <person name="Amgarten D."/>
            <person name="Setubal J.C."/>
        </authorList>
    </citation>
    <scope>NUCLEOTIDE SEQUENCE</scope>
    <source>
        <strain evidence="10">ZCTH01-B2</strain>
    </source>
</reference>
<comment type="function">
    <text evidence="6">May play the central regulatory role in sporulation. It may be an element of the effector pathway responsible for the activation of sporulation genes in response to nutritional stress. Spo0A may act in concert with spo0H (a sigma factor) to control the expression of some genes that are critical to the sporulation process.</text>
</comment>
<evidence type="ECO:0000256" key="7">
    <source>
        <dbReference type="PROSITE-ProRule" id="PRU00169"/>
    </source>
</evidence>
<feature type="domain" description="Response regulatory" evidence="9">
    <location>
        <begin position="5"/>
        <end position="121"/>
    </location>
</feature>
<dbReference type="Proteomes" id="UP000732377">
    <property type="component" value="Unassembled WGS sequence"/>
</dbReference>
<dbReference type="InterPro" id="IPR016032">
    <property type="entry name" value="Sig_transdc_resp-reg_C-effctor"/>
</dbReference>
<dbReference type="PROSITE" id="PS00622">
    <property type="entry name" value="HTH_LUXR_1"/>
    <property type="match status" value="1"/>
</dbReference>
<dbReference type="PANTHER" id="PTHR43214:SF41">
    <property type="entry name" value="NITRATE_NITRITE RESPONSE REGULATOR PROTEIN NARP"/>
    <property type="match status" value="1"/>
</dbReference>
<evidence type="ECO:0000256" key="1">
    <source>
        <dbReference type="ARBA" id="ARBA00018672"/>
    </source>
</evidence>
<feature type="domain" description="HTH luxR-type" evidence="8">
    <location>
        <begin position="148"/>
        <end position="213"/>
    </location>
</feature>
<dbReference type="PRINTS" id="PR00038">
    <property type="entry name" value="HTHLUXR"/>
</dbReference>
<evidence type="ECO:0000313" key="11">
    <source>
        <dbReference type="Proteomes" id="UP000732377"/>
    </source>
</evidence>
<evidence type="ECO:0000256" key="3">
    <source>
        <dbReference type="ARBA" id="ARBA00023015"/>
    </source>
</evidence>
<dbReference type="CDD" id="cd06170">
    <property type="entry name" value="LuxR_C_like"/>
    <property type="match status" value="1"/>
</dbReference>
<dbReference type="InterPro" id="IPR058245">
    <property type="entry name" value="NreC/VraR/RcsB-like_REC"/>
</dbReference>
<dbReference type="CDD" id="cd17535">
    <property type="entry name" value="REC_NarL-like"/>
    <property type="match status" value="1"/>
</dbReference>
<keyword evidence="4 10" id="KW-0238">DNA-binding</keyword>
<proteinExistence type="predicted"/>
<name>A0A953IA00_SYMTR</name>
<evidence type="ECO:0000256" key="6">
    <source>
        <dbReference type="ARBA" id="ARBA00024867"/>
    </source>
</evidence>
<evidence type="ECO:0000256" key="2">
    <source>
        <dbReference type="ARBA" id="ARBA00022553"/>
    </source>
</evidence>
<dbReference type="AlphaFoldDB" id="A0A953IA00"/>
<protein>
    <recommendedName>
        <fullName evidence="1">Stage 0 sporulation protein A homolog</fullName>
    </recommendedName>
</protein>
<evidence type="ECO:0000256" key="4">
    <source>
        <dbReference type="ARBA" id="ARBA00023125"/>
    </source>
</evidence>
<evidence type="ECO:0000256" key="5">
    <source>
        <dbReference type="ARBA" id="ARBA00023163"/>
    </source>
</evidence>
<dbReference type="InterPro" id="IPR039420">
    <property type="entry name" value="WalR-like"/>
</dbReference>
<dbReference type="Pfam" id="PF00196">
    <property type="entry name" value="GerE"/>
    <property type="match status" value="1"/>
</dbReference>
<dbReference type="Gene3D" id="3.40.50.2300">
    <property type="match status" value="1"/>
</dbReference>
<keyword evidence="5" id="KW-0804">Transcription</keyword>
<dbReference type="InterPro" id="IPR000792">
    <property type="entry name" value="Tscrpt_reg_LuxR_C"/>
</dbReference>
<keyword evidence="2 7" id="KW-0597">Phosphoprotein</keyword>
<dbReference type="SUPFAM" id="SSF52172">
    <property type="entry name" value="CheY-like"/>
    <property type="match status" value="1"/>
</dbReference>
<dbReference type="PROSITE" id="PS50110">
    <property type="entry name" value="RESPONSE_REGULATORY"/>
    <property type="match status" value="1"/>
</dbReference>
<keyword evidence="3" id="KW-0805">Transcription regulation</keyword>
<dbReference type="InterPro" id="IPR011006">
    <property type="entry name" value="CheY-like_superfamily"/>
</dbReference>
<gene>
    <name evidence="10" type="ORF">CWE10_09110</name>
</gene>
<dbReference type="SMART" id="SM00448">
    <property type="entry name" value="REC"/>
    <property type="match status" value="1"/>
</dbReference>
<dbReference type="SMART" id="SM00421">
    <property type="entry name" value="HTH_LUXR"/>
    <property type="match status" value="1"/>
</dbReference>
<organism evidence="10 11">
    <name type="scientific">Symbiobacterium thermophilum</name>
    <dbReference type="NCBI Taxonomy" id="2734"/>
    <lineage>
        <taxon>Bacteria</taxon>
        <taxon>Bacillati</taxon>
        <taxon>Bacillota</taxon>
        <taxon>Clostridia</taxon>
        <taxon>Eubacteriales</taxon>
        <taxon>Symbiobacteriaceae</taxon>
        <taxon>Symbiobacterium</taxon>
    </lineage>
</organism>
<evidence type="ECO:0000259" key="9">
    <source>
        <dbReference type="PROSITE" id="PS50110"/>
    </source>
</evidence>
<dbReference type="GO" id="GO:0000160">
    <property type="term" value="P:phosphorelay signal transduction system"/>
    <property type="evidence" value="ECO:0007669"/>
    <property type="project" value="InterPro"/>
</dbReference>
<evidence type="ECO:0000259" key="8">
    <source>
        <dbReference type="PROSITE" id="PS50043"/>
    </source>
</evidence>
<dbReference type="PANTHER" id="PTHR43214">
    <property type="entry name" value="TWO-COMPONENT RESPONSE REGULATOR"/>
    <property type="match status" value="1"/>
</dbReference>
<dbReference type="Pfam" id="PF00072">
    <property type="entry name" value="Response_reg"/>
    <property type="match status" value="1"/>
</dbReference>
<accession>A0A953IA00</accession>
<dbReference type="InterPro" id="IPR001789">
    <property type="entry name" value="Sig_transdc_resp-reg_receiver"/>
</dbReference>
<dbReference type="PROSITE" id="PS50043">
    <property type="entry name" value="HTH_LUXR_2"/>
    <property type="match status" value="1"/>
</dbReference>
<dbReference type="EMBL" id="PIUK01000075">
    <property type="protein sequence ID" value="MBY6276356.1"/>
    <property type="molecule type" value="Genomic_DNA"/>
</dbReference>
<sequence length="224" mass="24986">MAKIRVLVVDDHALVRAGLTKILSAQTDIEVIGEAESGNEALSLARSMPFDVMVLDISMPDLNGLQVAESLRREGCSGRIVFLSMYNKESFIFRALEAGALGYVSKSAPSDEVLRAVRWAHQGRIYLSPDSSTHIVAEYLQGRKARMATSRYEELTPREQEVFRLLVDGYTNKAIARALYISPKTVDKHRASIMRKLEVNTFPELVRYAVSIGLLEVEPEESVL</sequence>
<evidence type="ECO:0000313" key="10">
    <source>
        <dbReference type="EMBL" id="MBY6276356.1"/>
    </source>
</evidence>